<keyword evidence="2" id="KW-1185">Reference proteome</keyword>
<dbReference type="Proteomes" id="UP000520767">
    <property type="component" value="Unassembled WGS sequence"/>
</dbReference>
<accession>A0A7W7VJY3</accession>
<dbReference type="RefSeq" id="WP_184816731.1">
    <property type="nucleotide sequence ID" value="NZ_JACHJQ010000016.1"/>
</dbReference>
<dbReference type="EMBL" id="JACHJQ010000016">
    <property type="protein sequence ID" value="MBB4912779.1"/>
    <property type="molecule type" value="Genomic_DNA"/>
</dbReference>
<dbReference type="AlphaFoldDB" id="A0A7W7VJY3"/>
<proteinExistence type="predicted"/>
<gene>
    <name evidence="1" type="ORF">FHR82_009053</name>
</gene>
<comment type="caution">
    <text evidence="1">The sequence shown here is derived from an EMBL/GenBank/DDBJ whole genome shotgun (WGS) entry which is preliminary data.</text>
</comment>
<name>A0A7W7VJY3_9PSEU</name>
<evidence type="ECO:0000313" key="1">
    <source>
        <dbReference type="EMBL" id="MBB4912779.1"/>
    </source>
</evidence>
<reference evidence="1 2" key="1">
    <citation type="submission" date="2020-08" db="EMBL/GenBank/DDBJ databases">
        <title>Genomic Encyclopedia of Type Strains, Phase III (KMG-III): the genomes of soil and plant-associated and newly described type strains.</title>
        <authorList>
            <person name="Whitman W."/>
        </authorList>
    </citation>
    <scope>NUCLEOTIDE SEQUENCE [LARGE SCALE GENOMIC DNA]</scope>
    <source>
        <strain evidence="1 2">CECT 8960</strain>
    </source>
</reference>
<protein>
    <submittedName>
        <fullName evidence="1">Uncharacterized protein</fullName>
    </submittedName>
</protein>
<organism evidence="1 2">
    <name type="scientific">Actinophytocola algeriensis</name>
    <dbReference type="NCBI Taxonomy" id="1768010"/>
    <lineage>
        <taxon>Bacteria</taxon>
        <taxon>Bacillati</taxon>
        <taxon>Actinomycetota</taxon>
        <taxon>Actinomycetes</taxon>
        <taxon>Pseudonocardiales</taxon>
        <taxon>Pseudonocardiaceae</taxon>
    </lineage>
</organism>
<sequence length="374" mass="41282">MNPDDVDKVQGSLRSATHCRWSDEEEEVFWTKIARPWFADASALFTVTRTFIGGSIHPSGGDVWAFATSGEYLVMIHAHLVTLETVAEVYPQIVAEFDRELDTAFLQPNESVGGCRPVNLAIANLPSTKFSIDILSEVQAIHDLACRADTQHVRGAVPQGLIIDNGFVADELSDFGRQAGLEKVLESRGIYRHGAVRYQFNDSVVVFSTYRNDYSLWDAYVRQCSTATGRAAQQCGPDPYGPLGGTDWHDLLSEEGCAADDTSSTITEAHFQDLTGDGYPDPVLLIACTLSDDGIWEDVRVYDGRSPSDSPRLMQSFGDYFYSLRPYRMTLASDTLTVVSSPGPEDTGPTSELTDRFQWNGEAFVFLSREAVLD</sequence>
<evidence type="ECO:0000313" key="2">
    <source>
        <dbReference type="Proteomes" id="UP000520767"/>
    </source>
</evidence>